<gene>
    <name evidence="3" type="ORF">IZ6_23000</name>
</gene>
<sequence>MNWDMIEGQWKQFKGNARETWGKLTSDDLDVVAGKRDQLVGLVQERYGYAKDKAEKEVDTWSRRLHVRYEDAGPQP</sequence>
<dbReference type="EMBL" id="AP023361">
    <property type="protein sequence ID" value="BCJ91565.1"/>
    <property type="molecule type" value="Genomic_DNA"/>
</dbReference>
<name>A0A6S6QVG8_9HYPH</name>
<proteinExistence type="inferred from homology"/>
<dbReference type="Pfam" id="PF05532">
    <property type="entry name" value="CsbD"/>
    <property type="match status" value="1"/>
</dbReference>
<dbReference type="SUPFAM" id="SSF69047">
    <property type="entry name" value="Hypothetical protein YjbJ"/>
    <property type="match status" value="1"/>
</dbReference>
<reference evidence="3 4" key="1">
    <citation type="submission" date="2020-08" db="EMBL/GenBank/DDBJ databases">
        <title>Genome sequence of Rhizobiales bacterium strain IZ6.</title>
        <authorList>
            <person name="Nakai R."/>
            <person name="Naganuma T."/>
        </authorList>
    </citation>
    <scope>NUCLEOTIDE SEQUENCE [LARGE SCALE GENOMIC DNA]</scope>
    <source>
        <strain evidence="3 4">IZ6</strain>
    </source>
</reference>
<dbReference type="PANTHER" id="PTHR34977">
    <property type="entry name" value="UPF0337 PROTEIN YJBJ"/>
    <property type="match status" value="1"/>
</dbReference>
<dbReference type="PIRSF" id="PIRSF039008">
    <property type="entry name" value="YjbJ"/>
    <property type="match status" value="1"/>
</dbReference>
<feature type="domain" description="CsbD-like" evidence="2">
    <location>
        <begin position="4"/>
        <end position="56"/>
    </location>
</feature>
<dbReference type="InterPro" id="IPR036629">
    <property type="entry name" value="YjbJ_sf"/>
</dbReference>
<evidence type="ECO:0000313" key="3">
    <source>
        <dbReference type="EMBL" id="BCJ91565.1"/>
    </source>
</evidence>
<accession>A0A6S6QVG8</accession>
<dbReference type="Proteomes" id="UP000515317">
    <property type="component" value="Chromosome"/>
</dbReference>
<dbReference type="PANTHER" id="PTHR34977:SF1">
    <property type="entry name" value="UPF0337 PROTEIN YJBJ"/>
    <property type="match status" value="1"/>
</dbReference>
<dbReference type="KEGG" id="tso:IZ6_23000"/>
<dbReference type="InterPro" id="IPR050423">
    <property type="entry name" value="UPF0337_stress_rsp"/>
</dbReference>
<dbReference type="AlphaFoldDB" id="A0A6S6QVG8"/>
<evidence type="ECO:0000256" key="1">
    <source>
        <dbReference type="ARBA" id="ARBA00009129"/>
    </source>
</evidence>
<dbReference type="InterPro" id="IPR026042">
    <property type="entry name" value="YjbJ"/>
</dbReference>
<evidence type="ECO:0000259" key="2">
    <source>
        <dbReference type="Pfam" id="PF05532"/>
    </source>
</evidence>
<organism evidence="3 4">
    <name type="scientific">Terrihabitans soli</name>
    <dbReference type="NCBI Taxonomy" id="708113"/>
    <lineage>
        <taxon>Bacteria</taxon>
        <taxon>Pseudomonadati</taxon>
        <taxon>Pseudomonadota</taxon>
        <taxon>Alphaproteobacteria</taxon>
        <taxon>Hyphomicrobiales</taxon>
        <taxon>Terrihabitans</taxon>
    </lineage>
</organism>
<dbReference type="RefSeq" id="WP_222875206.1">
    <property type="nucleotide sequence ID" value="NZ_AP023361.1"/>
</dbReference>
<dbReference type="Gene3D" id="1.10.1470.10">
    <property type="entry name" value="YjbJ"/>
    <property type="match status" value="1"/>
</dbReference>
<evidence type="ECO:0000313" key="4">
    <source>
        <dbReference type="Proteomes" id="UP000515317"/>
    </source>
</evidence>
<dbReference type="InterPro" id="IPR008462">
    <property type="entry name" value="CsbD"/>
</dbReference>
<keyword evidence="4" id="KW-1185">Reference proteome</keyword>
<comment type="similarity">
    <text evidence="1">Belongs to the UPF0337 (CsbD) family.</text>
</comment>
<protein>
    <submittedName>
        <fullName evidence="3">CsbD family protein</fullName>
    </submittedName>
</protein>